<dbReference type="GO" id="GO:0005886">
    <property type="term" value="C:plasma membrane"/>
    <property type="evidence" value="ECO:0007669"/>
    <property type="project" value="UniProtKB-SubCell"/>
</dbReference>
<evidence type="ECO:0000313" key="9">
    <source>
        <dbReference type="Proteomes" id="UP000294567"/>
    </source>
</evidence>
<dbReference type="Pfam" id="PF03553">
    <property type="entry name" value="Na_H_antiporter"/>
    <property type="match status" value="1"/>
</dbReference>
<comment type="caution">
    <text evidence="8">The sequence shown here is derived from an EMBL/GenBank/DDBJ whole genome shotgun (WGS) entry which is preliminary data.</text>
</comment>
<evidence type="ECO:0000256" key="6">
    <source>
        <dbReference type="SAM" id="Phobius"/>
    </source>
</evidence>
<evidence type="ECO:0000256" key="3">
    <source>
        <dbReference type="ARBA" id="ARBA00022692"/>
    </source>
</evidence>
<evidence type="ECO:0000256" key="5">
    <source>
        <dbReference type="ARBA" id="ARBA00023136"/>
    </source>
</evidence>
<proteinExistence type="predicted"/>
<organism evidence="8 9">
    <name type="scientific">Keratinibaculum paraultunense</name>
    <dbReference type="NCBI Taxonomy" id="1278232"/>
    <lineage>
        <taxon>Bacteria</taxon>
        <taxon>Bacillati</taxon>
        <taxon>Bacillota</taxon>
        <taxon>Tissierellia</taxon>
        <taxon>Tissierellales</taxon>
        <taxon>Tepidimicrobiaceae</taxon>
        <taxon>Keratinibaculum</taxon>
    </lineage>
</organism>
<keyword evidence="4 6" id="KW-1133">Transmembrane helix</keyword>
<feature type="transmembrane region" description="Helical" evidence="6">
    <location>
        <begin position="259"/>
        <end position="282"/>
    </location>
</feature>
<reference evidence="8 9" key="1">
    <citation type="submission" date="2019-03" db="EMBL/GenBank/DDBJ databases">
        <title>Genomic Encyclopedia of Type Strains, Phase IV (KMG-IV): sequencing the most valuable type-strain genomes for metagenomic binning, comparative biology and taxonomic classification.</title>
        <authorList>
            <person name="Goeker M."/>
        </authorList>
    </citation>
    <scope>NUCLEOTIDE SEQUENCE [LARGE SCALE GENOMIC DNA]</scope>
    <source>
        <strain evidence="8 9">DSM 26752</strain>
    </source>
</reference>
<protein>
    <submittedName>
        <fullName evidence="8">Transporter (NhaC family)</fullName>
    </submittedName>
</protein>
<feature type="transmembrane region" description="Helical" evidence="6">
    <location>
        <begin position="368"/>
        <end position="387"/>
    </location>
</feature>
<keyword evidence="2" id="KW-1003">Cell membrane</keyword>
<feature type="transmembrane region" description="Helical" evidence="6">
    <location>
        <begin position="480"/>
        <end position="498"/>
    </location>
</feature>
<dbReference type="EMBL" id="SMAE01000001">
    <property type="protein sequence ID" value="TCS91538.1"/>
    <property type="molecule type" value="Genomic_DNA"/>
</dbReference>
<accession>A0A4R3L0F9</accession>
<dbReference type="InterPro" id="IPR018461">
    <property type="entry name" value="Na/H_Antiport_NhaC-like_C"/>
</dbReference>
<feature type="transmembrane region" description="Helical" evidence="6">
    <location>
        <begin position="457"/>
        <end position="474"/>
    </location>
</feature>
<comment type="subcellular location">
    <subcellularLocation>
        <location evidence="1">Cell membrane</location>
        <topology evidence="1">Multi-pass membrane protein</topology>
    </subcellularLocation>
</comment>
<feature type="transmembrane region" description="Helical" evidence="6">
    <location>
        <begin position="64"/>
        <end position="83"/>
    </location>
</feature>
<keyword evidence="5 6" id="KW-0472">Membrane</keyword>
<dbReference type="PANTHER" id="PTHR43478">
    <property type="entry name" value="NA+/H+ ANTIPORTER-RELATED"/>
    <property type="match status" value="1"/>
</dbReference>
<feature type="transmembrane region" description="Helical" evidence="6">
    <location>
        <begin position="26"/>
        <end position="44"/>
    </location>
</feature>
<dbReference type="Proteomes" id="UP000294567">
    <property type="component" value="Unassembled WGS sequence"/>
</dbReference>
<name>A0A4R3L0F9_9FIRM</name>
<evidence type="ECO:0000256" key="4">
    <source>
        <dbReference type="ARBA" id="ARBA00022989"/>
    </source>
</evidence>
<feature type="transmembrane region" description="Helical" evidence="6">
    <location>
        <begin position="164"/>
        <end position="183"/>
    </location>
</feature>
<evidence type="ECO:0000256" key="2">
    <source>
        <dbReference type="ARBA" id="ARBA00022475"/>
    </source>
</evidence>
<dbReference type="PANTHER" id="PTHR43478:SF1">
    <property type="entry name" value="NA+_H+ ANTIPORTER NHAC-LIKE C-TERMINAL DOMAIN-CONTAINING PROTEIN"/>
    <property type="match status" value="1"/>
</dbReference>
<gene>
    <name evidence="8" type="ORF">EDD65_10138</name>
</gene>
<feature type="transmembrane region" description="Helical" evidence="6">
    <location>
        <begin position="195"/>
        <end position="214"/>
    </location>
</feature>
<evidence type="ECO:0000259" key="7">
    <source>
        <dbReference type="Pfam" id="PF03553"/>
    </source>
</evidence>
<evidence type="ECO:0000313" key="8">
    <source>
        <dbReference type="EMBL" id="TCS91538.1"/>
    </source>
</evidence>
<feature type="transmembrane region" description="Helical" evidence="6">
    <location>
        <begin position="294"/>
        <end position="315"/>
    </location>
</feature>
<dbReference type="RefSeq" id="WP_202690569.1">
    <property type="nucleotide sequence ID" value="NZ_CP068564.1"/>
</dbReference>
<keyword evidence="3 6" id="KW-0812">Transmembrane</keyword>
<feature type="transmembrane region" description="Helical" evidence="6">
    <location>
        <begin position="335"/>
        <end position="356"/>
    </location>
</feature>
<sequence>MSNYGILSLLPPIIAILLALKTKQTLLSLFVGVWVGATIINGYNPLVGLTKVVSDYMIPSIGDSYNAGLLVLVTLAGGFVYMLQKTGAAEAFAKVVTKKINTARKAQIATWFSAFLFSYTEPCLILGTIMRPVTDAIRVSRAKLAYILDSMGCNLASFSPISSYGPFITSLIATQLAAASISANEWGVYIRMFPFNLYGIFAMLTVLIVAIAGLDFGPMYREEKRARETGKLLPDDAEPIISEKKVSFPKDYNLTIKNFVIPMLSLFICIFATIFWTGDIVTNGFRGAFINGDITLAICMGFMGGGIGAALTGVFTGLFNFTEAFNGFINGMEELIMVPFILILAWSMGGITADMGVGNYLTEIVQNYLVGGLVPALIFLFGALISFATGSSWGVWAIMMPIAVPMAIAFDIPIPYIVGAVIGGGLFGDQCSPISDTTIMSSTGAACDHILHVSTQLVYGIVVGISAFIGFLFGGLTGKYYLSIAVTAVVLIILLIVLNKLSKRKQNDSTSLA</sequence>
<keyword evidence="9" id="KW-1185">Reference proteome</keyword>
<evidence type="ECO:0000256" key="1">
    <source>
        <dbReference type="ARBA" id="ARBA00004651"/>
    </source>
</evidence>
<feature type="transmembrane region" description="Helical" evidence="6">
    <location>
        <begin position="108"/>
        <end position="130"/>
    </location>
</feature>
<dbReference type="AlphaFoldDB" id="A0A4R3L0F9"/>
<feature type="domain" description="Na+/H+ antiporter NhaC-like C-terminal" evidence="7">
    <location>
        <begin position="156"/>
        <end position="475"/>
    </location>
</feature>